<keyword evidence="1" id="KW-0805">Transcription regulation</keyword>
<gene>
    <name evidence="7" type="ORF">ASPVEDRAFT_47484</name>
</gene>
<evidence type="ECO:0000313" key="8">
    <source>
        <dbReference type="Proteomes" id="UP000184073"/>
    </source>
</evidence>
<dbReference type="EMBL" id="KV878139">
    <property type="protein sequence ID" value="OJJ08322.1"/>
    <property type="molecule type" value="Genomic_DNA"/>
</dbReference>
<keyword evidence="3" id="KW-0804">Transcription</keyword>
<dbReference type="InterPro" id="IPR036864">
    <property type="entry name" value="Zn2-C6_fun-type_DNA-bd_sf"/>
</dbReference>
<name>A0A1L9Q3M3_ASPVE</name>
<dbReference type="GeneID" id="63729302"/>
<evidence type="ECO:0000313" key="7">
    <source>
        <dbReference type="EMBL" id="OJJ08322.1"/>
    </source>
</evidence>
<feature type="region of interest" description="Disordered" evidence="5">
    <location>
        <begin position="1"/>
        <end position="33"/>
    </location>
</feature>
<dbReference type="AlphaFoldDB" id="A0A1L9Q3M3"/>
<keyword evidence="8" id="KW-1185">Reference proteome</keyword>
<evidence type="ECO:0000256" key="5">
    <source>
        <dbReference type="SAM" id="MobiDB-lite"/>
    </source>
</evidence>
<evidence type="ECO:0000256" key="1">
    <source>
        <dbReference type="ARBA" id="ARBA00023015"/>
    </source>
</evidence>
<organism evidence="7 8">
    <name type="scientific">Aspergillus versicolor CBS 583.65</name>
    <dbReference type="NCBI Taxonomy" id="1036611"/>
    <lineage>
        <taxon>Eukaryota</taxon>
        <taxon>Fungi</taxon>
        <taxon>Dikarya</taxon>
        <taxon>Ascomycota</taxon>
        <taxon>Pezizomycotina</taxon>
        <taxon>Eurotiomycetes</taxon>
        <taxon>Eurotiomycetidae</taxon>
        <taxon>Eurotiales</taxon>
        <taxon>Aspergillaceae</taxon>
        <taxon>Aspergillus</taxon>
        <taxon>Aspergillus subgen. Nidulantes</taxon>
    </lineage>
</organism>
<sequence>MNHYSDPSSRSSCSGSSFSPAEAPTHSPFNSHIRTSCDACKRLKIKCEKNGDSCAHCLNRGITCATTLAERKKRQPTRSWTLDASDALLTNTENF</sequence>
<dbReference type="VEuPathDB" id="FungiDB:ASPVEDRAFT_47484"/>
<evidence type="ECO:0000256" key="2">
    <source>
        <dbReference type="ARBA" id="ARBA00023125"/>
    </source>
</evidence>
<dbReference type="CDD" id="cd00067">
    <property type="entry name" value="GAL4"/>
    <property type="match status" value="1"/>
</dbReference>
<dbReference type="PROSITE" id="PS50048">
    <property type="entry name" value="ZN2_CY6_FUNGAL_2"/>
    <property type="match status" value="1"/>
</dbReference>
<evidence type="ECO:0000256" key="4">
    <source>
        <dbReference type="ARBA" id="ARBA00023242"/>
    </source>
</evidence>
<dbReference type="GO" id="GO:0008270">
    <property type="term" value="F:zinc ion binding"/>
    <property type="evidence" value="ECO:0007669"/>
    <property type="project" value="InterPro"/>
</dbReference>
<reference evidence="8" key="1">
    <citation type="journal article" date="2017" name="Genome Biol.">
        <title>Comparative genomics reveals high biological diversity and specific adaptations in the industrially and medically important fungal genus Aspergillus.</title>
        <authorList>
            <person name="de Vries R.P."/>
            <person name="Riley R."/>
            <person name="Wiebenga A."/>
            <person name="Aguilar-Osorio G."/>
            <person name="Amillis S."/>
            <person name="Uchima C.A."/>
            <person name="Anderluh G."/>
            <person name="Asadollahi M."/>
            <person name="Askin M."/>
            <person name="Barry K."/>
            <person name="Battaglia E."/>
            <person name="Bayram O."/>
            <person name="Benocci T."/>
            <person name="Braus-Stromeyer S.A."/>
            <person name="Caldana C."/>
            <person name="Canovas D."/>
            <person name="Cerqueira G.C."/>
            <person name="Chen F."/>
            <person name="Chen W."/>
            <person name="Choi C."/>
            <person name="Clum A."/>
            <person name="Dos Santos R.A."/>
            <person name="Damasio A.R."/>
            <person name="Diallinas G."/>
            <person name="Emri T."/>
            <person name="Fekete E."/>
            <person name="Flipphi M."/>
            <person name="Freyberg S."/>
            <person name="Gallo A."/>
            <person name="Gournas C."/>
            <person name="Habgood R."/>
            <person name="Hainaut M."/>
            <person name="Harispe M.L."/>
            <person name="Henrissat B."/>
            <person name="Hilden K.S."/>
            <person name="Hope R."/>
            <person name="Hossain A."/>
            <person name="Karabika E."/>
            <person name="Karaffa L."/>
            <person name="Karanyi Z."/>
            <person name="Krasevec N."/>
            <person name="Kuo A."/>
            <person name="Kusch H."/>
            <person name="LaButti K."/>
            <person name="Lagendijk E.L."/>
            <person name="Lapidus A."/>
            <person name="Levasseur A."/>
            <person name="Lindquist E."/>
            <person name="Lipzen A."/>
            <person name="Logrieco A.F."/>
            <person name="MacCabe A."/>
            <person name="Maekelae M.R."/>
            <person name="Malavazi I."/>
            <person name="Melin P."/>
            <person name="Meyer V."/>
            <person name="Mielnichuk N."/>
            <person name="Miskei M."/>
            <person name="Molnar A.P."/>
            <person name="Mule G."/>
            <person name="Ngan C.Y."/>
            <person name="Orejas M."/>
            <person name="Orosz E."/>
            <person name="Ouedraogo J.P."/>
            <person name="Overkamp K.M."/>
            <person name="Park H.-S."/>
            <person name="Perrone G."/>
            <person name="Piumi F."/>
            <person name="Punt P.J."/>
            <person name="Ram A.F."/>
            <person name="Ramon A."/>
            <person name="Rauscher S."/>
            <person name="Record E."/>
            <person name="Riano-Pachon D.M."/>
            <person name="Robert V."/>
            <person name="Roehrig J."/>
            <person name="Ruller R."/>
            <person name="Salamov A."/>
            <person name="Salih N.S."/>
            <person name="Samson R.A."/>
            <person name="Sandor E."/>
            <person name="Sanguinetti M."/>
            <person name="Schuetze T."/>
            <person name="Sepcic K."/>
            <person name="Shelest E."/>
            <person name="Sherlock G."/>
            <person name="Sophianopoulou V."/>
            <person name="Squina F.M."/>
            <person name="Sun H."/>
            <person name="Susca A."/>
            <person name="Todd R.B."/>
            <person name="Tsang A."/>
            <person name="Unkles S.E."/>
            <person name="van de Wiele N."/>
            <person name="van Rossen-Uffink D."/>
            <person name="Oliveira J.V."/>
            <person name="Vesth T.C."/>
            <person name="Visser J."/>
            <person name="Yu J.-H."/>
            <person name="Zhou M."/>
            <person name="Andersen M.R."/>
            <person name="Archer D.B."/>
            <person name="Baker S.E."/>
            <person name="Benoit I."/>
            <person name="Brakhage A.A."/>
            <person name="Braus G.H."/>
            <person name="Fischer R."/>
            <person name="Frisvad J.C."/>
            <person name="Goldman G.H."/>
            <person name="Houbraken J."/>
            <person name="Oakley B."/>
            <person name="Pocsi I."/>
            <person name="Scazzocchio C."/>
            <person name="Seiboth B."/>
            <person name="vanKuyk P.A."/>
            <person name="Wortman J."/>
            <person name="Dyer P.S."/>
            <person name="Grigoriev I.V."/>
        </authorList>
    </citation>
    <scope>NUCLEOTIDE SEQUENCE [LARGE SCALE GENOMIC DNA]</scope>
    <source>
        <strain evidence="8">CBS 583.65</strain>
    </source>
</reference>
<dbReference type="Pfam" id="PF00172">
    <property type="entry name" value="Zn_clus"/>
    <property type="match status" value="1"/>
</dbReference>
<dbReference type="InterPro" id="IPR001138">
    <property type="entry name" value="Zn2Cys6_DnaBD"/>
</dbReference>
<feature type="domain" description="Zn(2)-C6 fungal-type" evidence="6">
    <location>
        <begin position="36"/>
        <end position="66"/>
    </location>
</feature>
<dbReference type="PROSITE" id="PS00463">
    <property type="entry name" value="ZN2_CY6_FUNGAL_1"/>
    <property type="match status" value="1"/>
</dbReference>
<dbReference type="SMART" id="SM00066">
    <property type="entry name" value="GAL4"/>
    <property type="match status" value="1"/>
</dbReference>
<evidence type="ECO:0000256" key="3">
    <source>
        <dbReference type="ARBA" id="ARBA00023163"/>
    </source>
</evidence>
<protein>
    <recommendedName>
        <fullName evidence="6">Zn(2)-C6 fungal-type domain-containing protein</fullName>
    </recommendedName>
</protein>
<evidence type="ECO:0000259" key="6">
    <source>
        <dbReference type="PROSITE" id="PS50048"/>
    </source>
</evidence>
<keyword evidence="2" id="KW-0238">DNA-binding</keyword>
<dbReference type="RefSeq" id="XP_040674084.1">
    <property type="nucleotide sequence ID" value="XM_040813791.1"/>
</dbReference>
<dbReference type="Proteomes" id="UP000184073">
    <property type="component" value="Unassembled WGS sequence"/>
</dbReference>
<keyword evidence="4" id="KW-0539">Nucleus</keyword>
<accession>A0A1L9Q3M3</accession>
<dbReference type="OrthoDB" id="2123952at2759"/>
<feature type="compositionally biased region" description="Low complexity" evidence="5">
    <location>
        <begin position="1"/>
        <end position="19"/>
    </location>
</feature>
<dbReference type="GO" id="GO:0003677">
    <property type="term" value="F:DNA binding"/>
    <property type="evidence" value="ECO:0007669"/>
    <property type="project" value="UniProtKB-KW"/>
</dbReference>
<dbReference type="SUPFAM" id="SSF57701">
    <property type="entry name" value="Zn2/Cys6 DNA-binding domain"/>
    <property type="match status" value="1"/>
</dbReference>
<dbReference type="PRINTS" id="PR00755">
    <property type="entry name" value="AFLATOXINBRP"/>
</dbReference>
<dbReference type="GO" id="GO:0000981">
    <property type="term" value="F:DNA-binding transcription factor activity, RNA polymerase II-specific"/>
    <property type="evidence" value="ECO:0007669"/>
    <property type="project" value="InterPro"/>
</dbReference>
<dbReference type="Gene3D" id="4.10.240.10">
    <property type="entry name" value="Zn(2)-C6 fungal-type DNA-binding domain"/>
    <property type="match status" value="1"/>
</dbReference>
<proteinExistence type="predicted"/>